<accession>A0A5S6QUF2</accession>
<reference evidence="8" key="1">
    <citation type="submission" date="2019-12" db="UniProtKB">
        <authorList>
            <consortium name="WormBaseParasite"/>
        </authorList>
    </citation>
    <scope>IDENTIFICATION</scope>
</reference>
<evidence type="ECO:0000313" key="8">
    <source>
        <dbReference type="WBParaSite" id="TMUE_3000010764.1"/>
    </source>
</evidence>
<dbReference type="CDD" id="cd16661">
    <property type="entry name" value="RING-Ubox1_NOSIP"/>
    <property type="match status" value="1"/>
</dbReference>
<evidence type="ECO:0000256" key="3">
    <source>
        <dbReference type="ARBA" id="ARBA00023242"/>
    </source>
</evidence>
<evidence type="ECO:0000313" key="7">
    <source>
        <dbReference type="Proteomes" id="UP000046395"/>
    </source>
</evidence>
<evidence type="ECO:0000256" key="4">
    <source>
        <dbReference type="PIRNR" id="PIRNR023577"/>
    </source>
</evidence>
<dbReference type="InterPro" id="IPR016818">
    <property type="entry name" value="NOSIP"/>
</dbReference>
<dbReference type="InterPro" id="IPR031790">
    <property type="entry name" value="Znf-NOSIP"/>
</dbReference>
<evidence type="ECO:0000256" key="1">
    <source>
        <dbReference type="ARBA" id="ARBA00004123"/>
    </source>
</evidence>
<dbReference type="PIRSF" id="PIRSF023577">
    <property type="entry name" value="ENOS_interacting"/>
    <property type="match status" value="1"/>
</dbReference>
<proteinExistence type="inferred from homology"/>
<protein>
    <recommendedName>
        <fullName evidence="4">Nitric oxide synthase-interacting protein homolog</fullName>
    </recommendedName>
</protein>
<dbReference type="InterPro" id="IPR013083">
    <property type="entry name" value="Znf_RING/FYVE/PHD"/>
</dbReference>
<dbReference type="PANTHER" id="PTHR13063:SF10">
    <property type="entry name" value="NITRIC OXIDE SYNTHASE-INTERACTING PROTEIN"/>
    <property type="match status" value="1"/>
</dbReference>
<dbReference type="CDD" id="cd16662">
    <property type="entry name" value="RING-Ubox2_NOSIP"/>
    <property type="match status" value="1"/>
</dbReference>
<evidence type="ECO:0000259" key="6">
    <source>
        <dbReference type="Pfam" id="PF15906"/>
    </source>
</evidence>
<dbReference type="STRING" id="70415.A0A5S6QUF2"/>
<dbReference type="PANTHER" id="PTHR13063">
    <property type="entry name" value="ENOS INTERACTING PROTEIN"/>
    <property type="match status" value="1"/>
</dbReference>
<dbReference type="WBParaSite" id="TMUE_3000010764.1">
    <property type="protein sequence ID" value="TMUE_3000010764.1"/>
    <property type="gene ID" value="WBGene00302763"/>
</dbReference>
<dbReference type="Pfam" id="PF15906">
    <property type="entry name" value="zf-NOSIP"/>
    <property type="match status" value="1"/>
</dbReference>
<evidence type="ECO:0000256" key="5">
    <source>
        <dbReference type="SAM" id="Coils"/>
    </source>
</evidence>
<comment type="similarity">
    <text evidence="2 4">Belongs to the NOSIP family.</text>
</comment>
<evidence type="ECO:0000256" key="2">
    <source>
        <dbReference type="ARBA" id="ARBA00008126"/>
    </source>
</evidence>
<keyword evidence="3 4" id="KW-0539">Nucleus</keyword>
<dbReference type="SUPFAM" id="SSF57850">
    <property type="entry name" value="RING/U-box"/>
    <property type="match status" value="2"/>
</dbReference>
<dbReference type="GO" id="GO:0061630">
    <property type="term" value="F:ubiquitin protein ligase activity"/>
    <property type="evidence" value="ECO:0007669"/>
    <property type="project" value="InterPro"/>
</dbReference>
<name>A0A5S6QUF2_TRIMR</name>
<feature type="coiled-coil region" evidence="5">
    <location>
        <begin position="88"/>
        <end position="117"/>
    </location>
</feature>
<feature type="domain" description="Nitric oxide synthase-interacting protein zinc-finger" evidence="6">
    <location>
        <begin position="4"/>
        <end position="78"/>
    </location>
</feature>
<organism evidence="7 8">
    <name type="scientific">Trichuris muris</name>
    <name type="common">Mouse whipworm</name>
    <dbReference type="NCBI Taxonomy" id="70415"/>
    <lineage>
        <taxon>Eukaryota</taxon>
        <taxon>Metazoa</taxon>
        <taxon>Ecdysozoa</taxon>
        <taxon>Nematoda</taxon>
        <taxon>Enoplea</taxon>
        <taxon>Dorylaimia</taxon>
        <taxon>Trichinellida</taxon>
        <taxon>Trichuridae</taxon>
        <taxon>Trichuris</taxon>
    </lineage>
</organism>
<sequence>MTRHQKNATASTVYTYYERRKDQRASGYGTLEERLSKTAFKDFDCCSLTLQRCREPVVTPDGYLFDYEAILKYILHHKKENARKRKLYEDYLSAKEREREDEKEAQLERKVRRFETAEATPARRNIAVEDSNVPTSSSSAIFKANDSANTDVKNFWVPSLSGSVVEATAPQPPEDKVFCPITGKPLRLKDLLHIKFKVANSVSQSELASGKNVYVCALTGDILTNATPCVVLKTSGYVITVESLEKVVKKEWIDPFNGKKLTEDDLVFLKRGGTGFAATNENLKSKLIRPALELQ</sequence>
<keyword evidence="7" id="KW-1185">Reference proteome</keyword>
<dbReference type="Gene3D" id="3.30.40.10">
    <property type="entry name" value="Zinc/RING finger domain, C3HC4 (zinc finger)"/>
    <property type="match status" value="2"/>
</dbReference>
<dbReference type="GO" id="GO:0005634">
    <property type="term" value="C:nucleus"/>
    <property type="evidence" value="ECO:0007669"/>
    <property type="project" value="UniProtKB-SubCell"/>
</dbReference>
<keyword evidence="5" id="KW-0175">Coiled coil</keyword>
<dbReference type="AlphaFoldDB" id="A0A5S6QUF2"/>
<dbReference type="Proteomes" id="UP000046395">
    <property type="component" value="Unassembled WGS sequence"/>
</dbReference>
<comment type="subcellular location">
    <subcellularLocation>
        <location evidence="1 4">Nucleus</location>
    </subcellularLocation>
</comment>